<dbReference type="GO" id="GO:0016787">
    <property type="term" value="F:hydrolase activity"/>
    <property type="evidence" value="ECO:0007669"/>
    <property type="project" value="UniProtKB-KW"/>
</dbReference>
<dbReference type="InterPro" id="IPR038726">
    <property type="entry name" value="PDDEXK_AddAB-type"/>
</dbReference>
<keyword evidence="1" id="KW-0547">Nucleotide-binding</keyword>
<evidence type="ECO:0000256" key="4">
    <source>
        <dbReference type="ARBA" id="ARBA00022840"/>
    </source>
</evidence>
<gene>
    <name evidence="8" type="ORF">XPU_0607</name>
</gene>
<protein>
    <recommendedName>
        <fullName evidence="5">DNA 3'-5' helicase II</fullName>
    </recommendedName>
</protein>
<keyword evidence="2" id="KW-0378">Hydrolase</keyword>
<dbReference type="PANTHER" id="PTHR11070:SF2">
    <property type="entry name" value="ATP-DEPENDENT DNA HELICASE SRS2"/>
    <property type="match status" value="1"/>
</dbReference>
<evidence type="ECO:0000256" key="3">
    <source>
        <dbReference type="ARBA" id="ARBA00022806"/>
    </source>
</evidence>
<dbReference type="GO" id="GO:0000725">
    <property type="term" value="P:recombinational repair"/>
    <property type="evidence" value="ECO:0007669"/>
    <property type="project" value="TreeGrafter"/>
</dbReference>
<dbReference type="PANTHER" id="PTHR11070">
    <property type="entry name" value="UVRD / RECB / PCRA DNA HELICASE FAMILY MEMBER"/>
    <property type="match status" value="1"/>
</dbReference>
<dbReference type="AlphaFoldDB" id="W4RXG2"/>
<dbReference type="InterPro" id="IPR027417">
    <property type="entry name" value="P-loop_NTPase"/>
</dbReference>
<comment type="caution">
    <text evidence="8">The sequence shown here is derived from an EMBL/GenBank/DDBJ whole genome shotgun (WGS) entry which is preliminary data.</text>
</comment>
<evidence type="ECO:0000259" key="7">
    <source>
        <dbReference type="Pfam" id="PF13361"/>
    </source>
</evidence>
<dbReference type="Pfam" id="PF12705">
    <property type="entry name" value="PDDEXK_1"/>
    <property type="match status" value="1"/>
</dbReference>
<evidence type="ECO:0000259" key="6">
    <source>
        <dbReference type="Pfam" id="PF12705"/>
    </source>
</evidence>
<feature type="non-terminal residue" evidence="8">
    <location>
        <position position="1"/>
    </location>
</feature>
<organism evidence="8 9">
    <name type="scientific">Xanthomonas arboricola pv. pruni str. MAFF 311562</name>
    <dbReference type="NCBI Taxonomy" id="1414836"/>
    <lineage>
        <taxon>Bacteria</taxon>
        <taxon>Pseudomonadati</taxon>
        <taxon>Pseudomonadota</taxon>
        <taxon>Gammaproteobacteria</taxon>
        <taxon>Lysobacterales</taxon>
        <taxon>Lysobacteraceae</taxon>
        <taxon>Xanthomonas</taxon>
    </lineage>
</organism>
<dbReference type="InterPro" id="IPR014017">
    <property type="entry name" value="DNA_helicase_UvrD-like_C"/>
</dbReference>
<name>W4RXG2_9XANT</name>
<evidence type="ECO:0000256" key="1">
    <source>
        <dbReference type="ARBA" id="ARBA00022741"/>
    </source>
</evidence>
<dbReference type="GO" id="GO:0043138">
    <property type="term" value="F:3'-5' DNA helicase activity"/>
    <property type="evidence" value="ECO:0007669"/>
    <property type="project" value="TreeGrafter"/>
</dbReference>
<dbReference type="EMBL" id="BAVB01000087">
    <property type="protein sequence ID" value="GAE49075.1"/>
    <property type="molecule type" value="Genomic_DNA"/>
</dbReference>
<accession>W4RXG2</accession>
<reference evidence="8 9" key="1">
    <citation type="submission" date="2014-01" db="EMBL/GenBank/DDBJ databases">
        <title>Genome sequence and analysis of Xanthomonas arboricola pv. pruni.</title>
        <authorList>
            <person name="Fujikawa T."/>
            <person name="Nakazono-Nagaoka E."/>
        </authorList>
    </citation>
    <scope>NUCLEOTIDE SEQUENCE [LARGE SCALE GENOMIC DNA]</scope>
    <source>
        <strain evidence="9">MAFF 311562</strain>
    </source>
</reference>
<evidence type="ECO:0000256" key="5">
    <source>
        <dbReference type="ARBA" id="ARBA00034923"/>
    </source>
</evidence>
<dbReference type="InterPro" id="IPR000212">
    <property type="entry name" value="DNA_helicase_UvrD/REP"/>
</dbReference>
<proteinExistence type="predicted"/>
<evidence type="ECO:0000313" key="8">
    <source>
        <dbReference type="EMBL" id="GAE49075.1"/>
    </source>
</evidence>
<dbReference type="GO" id="GO:0005524">
    <property type="term" value="F:ATP binding"/>
    <property type="evidence" value="ECO:0007669"/>
    <property type="project" value="UniProtKB-KW"/>
</dbReference>
<dbReference type="GO" id="GO:0003677">
    <property type="term" value="F:DNA binding"/>
    <property type="evidence" value="ECO:0007669"/>
    <property type="project" value="InterPro"/>
</dbReference>
<evidence type="ECO:0000313" key="9">
    <source>
        <dbReference type="Proteomes" id="UP000019143"/>
    </source>
</evidence>
<keyword evidence="3" id="KW-0347">Helicase</keyword>
<sequence length="362" mass="39355">TIHGSKGLEFPVVHVVGVNHDSIPGAIRPSKCPPPSGMVAGGEGSPDEIARAAHNEEQECLFYVAMSRARDRLAFYGATAKSNGTSRPLSKFLDRMGAVSRRSVTPSTTLPPAPDVAHIPVVFSGTPRFTSDAVALYESCGRRFLYTHLLQVGGRRRVSAFMLMHEAIREVYRAVISQGTASPDQCDMLLEQAFITHGLHEHGYVEDYRAMASTMLNYFLESRAGTLVEAAAALRITFDKYEVEVRPDEVLVRDGVRTLRRVKTGHATSQGSKDVGAAAFVLAARDAFPDAVVELVYLADATAKPLRLSDRELSNRHIKLGTILRDIRAGTFRAEASDMTCPNCPALFVCGAIPPGDLVKIF</sequence>
<feature type="domain" description="UvrD-like helicase C-terminal" evidence="7">
    <location>
        <begin position="1"/>
        <end position="75"/>
    </location>
</feature>
<feature type="domain" description="PD-(D/E)XK endonuclease-like" evidence="6">
    <location>
        <begin position="132"/>
        <end position="350"/>
    </location>
</feature>
<dbReference type="Pfam" id="PF13361">
    <property type="entry name" value="UvrD_C"/>
    <property type="match status" value="1"/>
</dbReference>
<evidence type="ECO:0000256" key="2">
    <source>
        <dbReference type="ARBA" id="ARBA00022801"/>
    </source>
</evidence>
<dbReference type="Gene3D" id="3.40.50.300">
    <property type="entry name" value="P-loop containing nucleotide triphosphate hydrolases"/>
    <property type="match status" value="1"/>
</dbReference>
<keyword evidence="4" id="KW-0067">ATP-binding</keyword>
<dbReference type="Proteomes" id="UP000019143">
    <property type="component" value="Unassembled WGS sequence"/>
</dbReference>
<dbReference type="SUPFAM" id="SSF52540">
    <property type="entry name" value="P-loop containing nucleoside triphosphate hydrolases"/>
    <property type="match status" value="1"/>
</dbReference>